<protein>
    <submittedName>
        <fullName evidence="2">Uncharacterized protein</fullName>
    </submittedName>
</protein>
<feature type="compositionally biased region" description="Basic residues" evidence="1">
    <location>
        <begin position="472"/>
        <end position="483"/>
    </location>
</feature>
<keyword evidence="3" id="KW-1185">Reference proteome</keyword>
<feature type="region of interest" description="Disordered" evidence="1">
    <location>
        <begin position="349"/>
        <end position="372"/>
    </location>
</feature>
<evidence type="ECO:0000313" key="3">
    <source>
        <dbReference type="Proteomes" id="UP000078576"/>
    </source>
</evidence>
<dbReference type="Proteomes" id="UP000078576">
    <property type="component" value="Unassembled WGS sequence"/>
</dbReference>
<feature type="compositionally biased region" description="Polar residues" evidence="1">
    <location>
        <begin position="217"/>
        <end position="229"/>
    </location>
</feature>
<evidence type="ECO:0000256" key="1">
    <source>
        <dbReference type="SAM" id="MobiDB-lite"/>
    </source>
</evidence>
<feature type="region of interest" description="Disordered" evidence="1">
    <location>
        <begin position="210"/>
        <end position="229"/>
    </location>
</feature>
<dbReference type="OrthoDB" id="3550599at2759"/>
<name>A0A194V6M1_CYTMA</name>
<feature type="region of interest" description="Disordered" evidence="1">
    <location>
        <begin position="107"/>
        <end position="171"/>
    </location>
</feature>
<evidence type="ECO:0000313" key="2">
    <source>
        <dbReference type="EMBL" id="KUI59605.1"/>
    </source>
</evidence>
<feature type="compositionally biased region" description="Polar residues" evidence="1">
    <location>
        <begin position="458"/>
        <end position="467"/>
    </location>
</feature>
<feature type="region of interest" description="Disordered" evidence="1">
    <location>
        <begin position="291"/>
        <end position="312"/>
    </location>
</feature>
<organism evidence="2 3">
    <name type="scientific">Cytospora mali</name>
    <name type="common">Apple Valsa canker fungus</name>
    <name type="synonym">Valsa mali</name>
    <dbReference type="NCBI Taxonomy" id="578113"/>
    <lineage>
        <taxon>Eukaryota</taxon>
        <taxon>Fungi</taxon>
        <taxon>Dikarya</taxon>
        <taxon>Ascomycota</taxon>
        <taxon>Pezizomycotina</taxon>
        <taxon>Sordariomycetes</taxon>
        <taxon>Sordariomycetidae</taxon>
        <taxon>Diaporthales</taxon>
        <taxon>Cytosporaceae</taxon>
        <taxon>Cytospora</taxon>
    </lineage>
</organism>
<dbReference type="STRING" id="694573.A0A194V6M1"/>
<feature type="region of interest" description="Disordered" evidence="1">
    <location>
        <begin position="455"/>
        <end position="529"/>
    </location>
</feature>
<reference evidence="3" key="1">
    <citation type="submission" date="2014-12" db="EMBL/GenBank/DDBJ databases">
        <title>Genome Sequence of Valsa Canker Pathogens Uncovers a Specific Adaption of Colonization on Woody Bark.</title>
        <authorList>
            <person name="Yin Z."/>
            <person name="Liu H."/>
            <person name="Gao X."/>
            <person name="Li Z."/>
            <person name="Song N."/>
            <person name="Ke X."/>
            <person name="Dai Q."/>
            <person name="Wu Y."/>
            <person name="Sun Y."/>
            <person name="Xu J.-R."/>
            <person name="Kang Z.K."/>
            <person name="Wang L."/>
            <person name="Huang L."/>
        </authorList>
    </citation>
    <scope>NUCLEOTIDE SEQUENCE [LARGE SCALE GENOMIC DNA]</scope>
    <source>
        <strain evidence="3">SXYL134</strain>
    </source>
</reference>
<gene>
    <name evidence="2" type="ORF">VP1G_06862</name>
</gene>
<proteinExistence type="predicted"/>
<sequence length="542" mass="60587">MSFAHDTPTATVFGLSTNPFLSTGDGSSSVRKCIMPSCQENTVKDFLACAFHSGPVSPKPLKVVVDNQHRTDAVHTTGRVLEAPTAQSRKQLDAKVTARKSAARSFVLPPSKTNGTKTNGASLSPVSRITTNGSHASSIPTLLGQVGRSPPETPLRKRQRISSPKTEVTSPKFARPILPSREISAPYANHSILNGRDRDSWPNSYASFLGREDEQASTRSSSQDTHRLSSVNSTVFGLKAVLSPIRAESVSNGRRPGSAGLVSELRELNNTNRNHTSSRITSLEKTFEKTLEKTQWRGPTPANPKKREKVTKSPYSGLKFITRTPPLEKQRRHLAETVDTSALDKLIYGQEASSEPPPGVEEPLEEAPRKRQDVSYVDIDPRTHWTRPHSDEWYRKKEEEIKARGGRKANFGKAAQRMREQRLNENPDAWEEHLPDRVKNNEAWLGAMRWFHSREQGRQASASSQANGHVPLVRKKRPYRRRNQVAVPEPETEPSDAPGRLNSELSNSDTEARLARKTKPLLKAQNEAWKGYYERESRKSFY</sequence>
<dbReference type="AlphaFoldDB" id="A0A194V6M1"/>
<feature type="compositionally biased region" description="Polar residues" evidence="1">
    <location>
        <begin position="111"/>
        <end position="140"/>
    </location>
</feature>
<accession>A0A194V6M1</accession>
<dbReference type="EMBL" id="KN714733">
    <property type="protein sequence ID" value="KUI59605.1"/>
    <property type="molecule type" value="Genomic_DNA"/>
</dbReference>